<dbReference type="EC" id="3.4.11.4" evidence="8"/>
<dbReference type="Proteomes" id="UP000182360">
    <property type="component" value="Unassembled WGS sequence"/>
</dbReference>
<name>A0A1H9HSC4_9SPIR</name>
<dbReference type="Gene3D" id="3.30.70.360">
    <property type="match status" value="1"/>
</dbReference>
<sequence>MNYIYNNKEEENKLLDRFCRYVKIWSESDGKAADAGIFPSTERQWDIAKVLVKELRNLGTRNVYLTDNCYVVAKIDSNIVEPEERKKYPTILLMAHMDTVDDVSGENVKPVISMLSASESPTGQDDTIVKSDGTTLLGADDKAGISAIMAAVEYLMNHYEDEGLQHGPIEVMFSPDEETGHGMDKVPLNILKADYAVTVDAGDEGELEAECFNGWTAIVHFTGKTCHTGNGKANGMINAVTLAGEFAAALPHDMAPETTEGFEGFIAPLEINGTIESSSVEMILRSFYTDEIEKEKEIIKTAAEKVISKFGGSYEVEFKQQYLNMKAKLDERPEIMERLEKAFADAGVKPIKQPIRGGTDGSRLTELGIPTPNIFTGAHEFHSRNEWLSLNQCAKAADVLINLLTQKVK</sequence>
<reference evidence="10 11" key="1">
    <citation type="submission" date="2016-10" db="EMBL/GenBank/DDBJ databases">
        <authorList>
            <person name="de Groot N.N."/>
        </authorList>
    </citation>
    <scope>NUCLEOTIDE SEQUENCE [LARGE SCALE GENOMIC DNA]</scope>
    <source>
        <strain evidence="10 11">B25</strain>
    </source>
</reference>
<keyword evidence="3" id="KW-0645">Protease</keyword>
<dbReference type="NCBIfam" id="TIGR01882">
    <property type="entry name" value="peptidase-T"/>
    <property type="match status" value="1"/>
</dbReference>
<dbReference type="AlphaFoldDB" id="A0A1H9HSC4"/>
<feature type="domain" description="Peptidase M20 dimerisation" evidence="9">
    <location>
        <begin position="213"/>
        <end position="305"/>
    </location>
</feature>
<evidence type="ECO:0000313" key="10">
    <source>
        <dbReference type="EMBL" id="SEQ65175.1"/>
    </source>
</evidence>
<keyword evidence="10" id="KW-0031">Aminopeptidase</keyword>
<dbReference type="InterPro" id="IPR002933">
    <property type="entry name" value="Peptidase_M20"/>
</dbReference>
<proteinExistence type="inferred from homology"/>
<evidence type="ECO:0000313" key="11">
    <source>
        <dbReference type="Proteomes" id="UP000182360"/>
    </source>
</evidence>
<dbReference type="NCBIfam" id="NF009920">
    <property type="entry name" value="PRK13381.1"/>
    <property type="match status" value="1"/>
</dbReference>
<dbReference type="GO" id="GO:0008237">
    <property type="term" value="F:metallopeptidase activity"/>
    <property type="evidence" value="ECO:0007669"/>
    <property type="project" value="UniProtKB-KW"/>
</dbReference>
<dbReference type="Gene3D" id="3.40.630.10">
    <property type="entry name" value="Zn peptidases"/>
    <property type="match status" value="1"/>
</dbReference>
<dbReference type="SUPFAM" id="SSF53187">
    <property type="entry name" value="Zn-dependent exopeptidases"/>
    <property type="match status" value="1"/>
</dbReference>
<dbReference type="GO" id="GO:0045148">
    <property type="term" value="F:tripeptide aminopeptidase activity"/>
    <property type="evidence" value="ECO:0007669"/>
    <property type="project" value="UniProtKB-UniRule"/>
</dbReference>
<dbReference type="RefSeq" id="WP_074644556.1">
    <property type="nucleotide sequence ID" value="NZ_FOFU01000007.1"/>
</dbReference>
<dbReference type="GO" id="GO:0006518">
    <property type="term" value="P:peptide metabolic process"/>
    <property type="evidence" value="ECO:0007669"/>
    <property type="project" value="InterPro"/>
</dbReference>
<accession>A0A1H9HSC4</accession>
<organism evidence="10 11">
    <name type="scientific">Treponema bryantii</name>
    <dbReference type="NCBI Taxonomy" id="163"/>
    <lineage>
        <taxon>Bacteria</taxon>
        <taxon>Pseudomonadati</taxon>
        <taxon>Spirochaetota</taxon>
        <taxon>Spirochaetia</taxon>
        <taxon>Spirochaetales</taxon>
        <taxon>Treponemataceae</taxon>
        <taxon>Treponema</taxon>
    </lineage>
</organism>
<gene>
    <name evidence="10" type="ORF">SAMN04487977_107138</name>
</gene>
<evidence type="ECO:0000259" key="9">
    <source>
        <dbReference type="Pfam" id="PF07687"/>
    </source>
</evidence>
<dbReference type="PANTHER" id="PTHR42994">
    <property type="entry name" value="PEPTIDASE T"/>
    <property type="match status" value="1"/>
</dbReference>
<dbReference type="InterPro" id="IPR001261">
    <property type="entry name" value="ArgE/DapE_CS"/>
</dbReference>
<keyword evidence="6" id="KW-0862">Zinc</keyword>
<dbReference type="GO" id="GO:0005829">
    <property type="term" value="C:cytosol"/>
    <property type="evidence" value="ECO:0007669"/>
    <property type="project" value="TreeGrafter"/>
</dbReference>
<evidence type="ECO:0000256" key="8">
    <source>
        <dbReference type="NCBIfam" id="TIGR01882"/>
    </source>
</evidence>
<dbReference type="InterPro" id="IPR036264">
    <property type="entry name" value="Bact_exopeptidase_dim_dom"/>
</dbReference>
<evidence type="ECO:0000256" key="3">
    <source>
        <dbReference type="ARBA" id="ARBA00022670"/>
    </source>
</evidence>
<keyword evidence="5" id="KW-0378">Hydrolase</keyword>
<dbReference type="GO" id="GO:0006508">
    <property type="term" value="P:proteolysis"/>
    <property type="evidence" value="ECO:0007669"/>
    <property type="project" value="UniProtKB-UniRule"/>
</dbReference>
<comment type="cofactor">
    <cofactor evidence="1">
        <name>Zn(2+)</name>
        <dbReference type="ChEBI" id="CHEBI:29105"/>
    </cofactor>
</comment>
<evidence type="ECO:0000256" key="4">
    <source>
        <dbReference type="ARBA" id="ARBA00022723"/>
    </source>
</evidence>
<dbReference type="Pfam" id="PF01546">
    <property type="entry name" value="Peptidase_M20"/>
    <property type="match status" value="1"/>
</dbReference>
<dbReference type="PANTHER" id="PTHR42994:SF1">
    <property type="entry name" value="PEPTIDASE T"/>
    <property type="match status" value="1"/>
</dbReference>
<keyword evidence="7" id="KW-0482">Metalloprotease</keyword>
<dbReference type="SUPFAM" id="SSF55031">
    <property type="entry name" value="Bacterial exopeptidase dimerisation domain"/>
    <property type="match status" value="1"/>
</dbReference>
<evidence type="ECO:0000256" key="2">
    <source>
        <dbReference type="ARBA" id="ARBA00009692"/>
    </source>
</evidence>
<evidence type="ECO:0000256" key="7">
    <source>
        <dbReference type="ARBA" id="ARBA00023049"/>
    </source>
</evidence>
<evidence type="ECO:0000256" key="1">
    <source>
        <dbReference type="ARBA" id="ARBA00001947"/>
    </source>
</evidence>
<dbReference type="PROSITE" id="PS00758">
    <property type="entry name" value="ARGE_DAPE_CPG2_1"/>
    <property type="match status" value="1"/>
</dbReference>
<keyword evidence="11" id="KW-1185">Reference proteome</keyword>
<dbReference type="NCBIfam" id="NF003976">
    <property type="entry name" value="PRK05469.1"/>
    <property type="match status" value="1"/>
</dbReference>
<protein>
    <recommendedName>
        <fullName evidence="8">Peptidase T</fullName>
        <ecNumber evidence="8">3.4.11.4</ecNumber>
    </recommendedName>
</protein>
<evidence type="ECO:0000256" key="6">
    <source>
        <dbReference type="ARBA" id="ARBA00022833"/>
    </source>
</evidence>
<dbReference type="Pfam" id="PF07687">
    <property type="entry name" value="M20_dimer"/>
    <property type="match status" value="1"/>
</dbReference>
<dbReference type="STRING" id="163.SAMN04487775_11430"/>
<dbReference type="InterPro" id="IPR011650">
    <property type="entry name" value="Peptidase_M20_dimer"/>
</dbReference>
<evidence type="ECO:0000256" key="5">
    <source>
        <dbReference type="ARBA" id="ARBA00022801"/>
    </source>
</evidence>
<dbReference type="GO" id="GO:0008270">
    <property type="term" value="F:zinc ion binding"/>
    <property type="evidence" value="ECO:0007669"/>
    <property type="project" value="InterPro"/>
</dbReference>
<dbReference type="OrthoDB" id="9804934at2"/>
<keyword evidence="4" id="KW-0479">Metal-binding</keyword>
<dbReference type="EMBL" id="FOFU01000007">
    <property type="protein sequence ID" value="SEQ65175.1"/>
    <property type="molecule type" value="Genomic_DNA"/>
</dbReference>
<comment type="similarity">
    <text evidence="2">Belongs to the peptidase M20B family.</text>
</comment>
<dbReference type="InterPro" id="IPR010161">
    <property type="entry name" value="Peptidase_M20B"/>
</dbReference>